<feature type="compositionally biased region" description="Low complexity" evidence="1">
    <location>
        <begin position="73"/>
        <end position="84"/>
    </location>
</feature>
<comment type="caution">
    <text evidence="2">The sequence shown here is derived from an EMBL/GenBank/DDBJ whole genome shotgun (WGS) entry which is preliminary data.</text>
</comment>
<feature type="compositionally biased region" description="Gly residues" evidence="1">
    <location>
        <begin position="1"/>
        <end position="11"/>
    </location>
</feature>
<proteinExistence type="predicted"/>
<name>A0AAN6WNS7_9PEZI</name>
<feature type="compositionally biased region" description="Basic and acidic residues" evidence="1">
    <location>
        <begin position="43"/>
        <end position="52"/>
    </location>
</feature>
<reference evidence="2" key="2">
    <citation type="submission" date="2023-05" db="EMBL/GenBank/DDBJ databases">
        <authorList>
            <consortium name="Lawrence Berkeley National Laboratory"/>
            <person name="Steindorff A."/>
            <person name="Hensen N."/>
            <person name="Bonometti L."/>
            <person name="Westerberg I."/>
            <person name="Brannstrom I.O."/>
            <person name="Guillou S."/>
            <person name="Cros-Aarteil S."/>
            <person name="Calhoun S."/>
            <person name="Haridas S."/>
            <person name="Kuo A."/>
            <person name="Mondo S."/>
            <person name="Pangilinan J."/>
            <person name="Riley R."/>
            <person name="Labutti K."/>
            <person name="Andreopoulos B."/>
            <person name="Lipzen A."/>
            <person name="Chen C."/>
            <person name="Yanf M."/>
            <person name="Daum C."/>
            <person name="Ng V."/>
            <person name="Clum A."/>
            <person name="Ohm R."/>
            <person name="Martin F."/>
            <person name="Silar P."/>
            <person name="Natvig D."/>
            <person name="Lalanne C."/>
            <person name="Gautier V."/>
            <person name="Ament-Velasquez S.L."/>
            <person name="Kruys A."/>
            <person name="Hutchinson M.I."/>
            <person name="Powell A.J."/>
            <person name="Barry K."/>
            <person name="Miller A.N."/>
            <person name="Grigoriev I.V."/>
            <person name="Debuchy R."/>
            <person name="Gladieux P."/>
            <person name="Thoren M.H."/>
            <person name="Johannesson H."/>
        </authorList>
    </citation>
    <scope>NUCLEOTIDE SEQUENCE</scope>
    <source>
        <strain evidence="2">PSN309</strain>
    </source>
</reference>
<sequence>MENAPFGGGMGSKQTRYPLPSYYSPLRDRRLANIPPLTRHITRPRDNDRRSQDFPVSPSDSNGGKPPPPPNPIYEDPSSSSSSSNFSAHEEIIIPPYYNQANNQALGENLQQNVEAAFLNARAEEVRARRKAAILREKAELEFTALAKSMEAHAIREAARQYLVSSSSSDYSDQRKRADEDVLKEVKRRERAEQRRIMEEKEKKRRKEETEKLKLKEKEKEKRKGAEGRLRLKPRREGVHHAQLAKNNRQEVTGTDRIYPTELLSPRTVMPVLNSPTKMNENMALVRQGQQELGYAGWGLGIPLPPLPTWWSDENLKATTTIIDQLHLRQKRKKGEIVENNQRARRWQFTRDPKKGLDYLEGAWNETGAVWDPVTGAWNQTVGDDGFMRRNFRYRA</sequence>
<feature type="compositionally biased region" description="Basic and acidic residues" evidence="1">
    <location>
        <begin position="200"/>
        <end position="240"/>
    </location>
</feature>
<dbReference type="Proteomes" id="UP001302126">
    <property type="component" value="Unassembled WGS sequence"/>
</dbReference>
<evidence type="ECO:0000313" key="2">
    <source>
        <dbReference type="EMBL" id="KAK4185216.1"/>
    </source>
</evidence>
<accession>A0AAN6WNS7</accession>
<reference evidence="2" key="1">
    <citation type="journal article" date="2023" name="Mol. Phylogenet. Evol.">
        <title>Genome-scale phylogeny and comparative genomics of the fungal order Sordariales.</title>
        <authorList>
            <person name="Hensen N."/>
            <person name="Bonometti L."/>
            <person name="Westerberg I."/>
            <person name="Brannstrom I.O."/>
            <person name="Guillou S."/>
            <person name="Cros-Aarteil S."/>
            <person name="Calhoun S."/>
            <person name="Haridas S."/>
            <person name="Kuo A."/>
            <person name="Mondo S."/>
            <person name="Pangilinan J."/>
            <person name="Riley R."/>
            <person name="LaButti K."/>
            <person name="Andreopoulos B."/>
            <person name="Lipzen A."/>
            <person name="Chen C."/>
            <person name="Yan M."/>
            <person name="Daum C."/>
            <person name="Ng V."/>
            <person name="Clum A."/>
            <person name="Steindorff A."/>
            <person name="Ohm R.A."/>
            <person name="Martin F."/>
            <person name="Silar P."/>
            <person name="Natvig D.O."/>
            <person name="Lalanne C."/>
            <person name="Gautier V."/>
            <person name="Ament-Velasquez S.L."/>
            <person name="Kruys A."/>
            <person name="Hutchinson M.I."/>
            <person name="Powell A.J."/>
            <person name="Barry K."/>
            <person name="Miller A.N."/>
            <person name="Grigoriev I.V."/>
            <person name="Debuchy R."/>
            <person name="Gladieux P."/>
            <person name="Hiltunen Thoren M."/>
            <person name="Johannesson H."/>
        </authorList>
    </citation>
    <scope>NUCLEOTIDE SEQUENCE</scope>
    <source>
        <strain evidence="2">PSN309</strain>
    </source>
</reference>
<keyword evidence="3" id="KW-1185">Reference proteome</keyword>
<feature type="region of interest" description="Disordered" evidence="1">
    <location>
        <begin position="1"/>
        <end position="87"/>
    </location>
</feature>
<organism evidence="2 3">
    <name type="scientific">Podospora australis</name>
    <dbReference type="NCBI Taxonomy" id="1536484"/>
    <lineage>
        <taxon>Eukaryota</taxon>
        <taxon>Fungi</taxon>
        <taxon>Dikarya</taxon>
        <taxon>Ascomycota</taxon>
        <taxon>Pezizomycotina</taxon>
        <taxon>Sordariomycetes</taxon>
        <taxon>Sordariomycetidae</taxon>
        <taxon>Sordariales</taxon>
        <taxon>Podosporaceae</taxon>
        <taxon>Podospora</taxon>
    </lineage>
</organism>
<protein>
    <submittedName>
        <fullName evidence="2">Uncharacterized protein</fullName>
    </submittedName>
</protein>
<feature type="region of interest" description="Disordered" evidence="1">
    <location>
        <begin position="200"/>
        <end position="243"/>
    </location>
</feature>
<dbReference type="EMBL" id="MU864457">
    <property type="protein sequence ID" value="KAK4185216.1"/>
    <property type="molecule type" value="Genomic_DNA"/>
</dbReference>
<gene>
    <name evidence="2" type="ORF">QBC35DRAFT_504139</name>
</gene>
<evidence type="ECO:0000313" key="3">
    <source>
        <dbReference type="Proteomes" id="UP001302126"/>
    </source>
</evidence>
<dbReference type="AlphaFoldDB" id="A0AAN6WNS7"/>
<evidence type="ECO:0000256" key="1">
    <source>
        <dbReference type="SAM" id="MobiDB-lite"/>
    </source>
</evidence>